<organism evidence="4 5">
    <name type="scientific">Ramularia collo-cygni</name>
    <dbReference type="NCBI Taxonomy" id="112498"/>
    <lineage>
        <taxon>Eukaryota</taxon>
        <taxon>Fungi</taxon>
        <taxon>Dikarya</taxon>
        <taxon>Ascomycota</taxon>
        <taxon>Pezizomycotina</taxon>
        <taxon>Dothideomycetes</taxon>
        <taxon>Dothideomycetidae</taxon>
        <taxon>Mycosphaerellales</taxon>
        <taxon>Mycosphaerellaceae</taxon>
        <taxon>Ramularia</taxon>
    </lineage>
</organism>
<keyword evidence="5" id="KW-1185">Reference proteome</keyword>
<dbReference type="CDD" id="cd12087">
    <property type="entry name" value="TM_EGFR-like"/>
    <property type="match status" value="1"/>
</dbReference>
<dbReference type="GeneID" id="35595442"/>
<evidence type="ECO:0000259" key="3">
    <source>
        <dbReference type="Pfam" id="PF04478"/>
    </source>
</evidence>
<keyword evidence="2" id="KW-0812">Transmembrane</keyword>
<keyword evidence="2" id="KW-0472">Membrane</keyword>
<feature type="transmembrane region" description="Helical" evidence="2">
    <location>
        <begin position="189"/>
        <end position="213"/>
    </location>
</feature>
<proteinExistence type="predicted"/>
<dbReference type="STRING" id="112498.A0A2D3UPX8"/>
<protein>
    <recommendedName>
        <fullName evidence="3">Mid2 domain-containing protein</fullName>
    </recommendedName>
</protein>
<name>A0A2D3UPX8_9PEZI</name>
<dbReference type="Proteomes" id="UP000225277">
    <property type="component" value="Unassembled WGS sequence"/>
</dbReference>
<gene>
    <name evidence="4" type="ORF">RCC_00035</name>
</gene>
<dbReference type="Pfam" id="PF04478">
    <property type="entry name" value="Mid2"/>
    <property type="match status" value="1"/>
</dbReference>
<feature type="region of interest" description="Disordered" evidence="1">
    <location>
        <begin position="153"/>
        <end position="172"/>
    </location>
</feature>
<dbReference type="InterPro" id="IPR007567">
    <property type="entry name" value="Mid2_dom"/>
</dbReference>
<dbReference type="RefSeq" id="XP_023620958.1">
    <property type="nucleotide sequence ID" value="XM_023765190.1"/>
</dbReference>
<evidence type="ECO:0000313" key="4">
    <source>
        <dbReference type="EMBL" id="CZT14060.1"/>
    </source>
</evidence>
<dbReference type="AlphaFoldDB" id="A0A2D3UPX8"/>
<accession>A0A2D3UPX8</accession>
<keyword evidence="2" id="KW-1133">Transmembrane helix</keyword>
<evidence type="ECO:0000256" key="1">
    <source>
        <dbReference type="SAM" id="MobiDB-lite"/>
    </source>
</evidence>
<evidence type="ECO:0000256" key="2">
    <source>
        <dbReference type="SAM" id="Phobius"/>
    </source>
</evidence>
<sequence>MASDISIVWLPCYHANGSLAASDIQCNPDGQTSACCAPGYQCVNNLYCRRGSVNKPGSCTDENWLRSSNPACPCPSRNDTETYLSNTILCSTETFLCDSAGGNEDRKATDCFDPEIMVNPIIDYGNGLGVPASTDAIALKAYYSGLAVSTASVPSRTSSSSTSSPSTPAATSTAAKGAAKSGLSGSSKIALGVGIGIGVPLILLAATIVFLLIRRRGSGRREHDSVSLTNMVPGSPAPEYKADKSPQQMSGEMSIDHSDMAELPSTRPTGELQAWKASPAELDGRYTYGR</sequence>
<dbReference type="EMBL" id="FJUY01000001">
    <property type="protein sequence ID" value="CZT14060.1"/>
    <property type="molecule type" value="Genomic_DNA"/>
</dbReference>
<reference evidence="4 5" key="1">
    <citation type="submission" date="2016-03" db="EMBL/GenBank/DDBJ databases">
        <authorList>
            <person name="Ploux O."/>
        </authorList>
    </citation>
    <scope>NUCLEOTIDE SEQUENCE [LARGE SCALE GENOMIC DNA]</scope>
    <source>
        <strain evidence="4 5">URUG2</strain>
    </source>
</reference>
<feature type="domain" description="Mid2" evidence="3">
    <location>
        <begin position="159"/>
        <end position="212"/>
    </location>
</feature>
<evidence type="ECO:0000313" key="5">
    <source>
        <dbReference type="Proteomes" id="UP000225277"/>
    </source>
</evidence>
<feature type="region of interest" description="Disordered" evidence="1">
    <location>
        <begin position="222"/>
        <end position="290"/>
    </location>
</feature>
<dbReference type="OrthoDB" id="5215637at2759"/>